<protein>
    <recommendedName>
        <fullName evidence="11">Copper acquisition factor BIM1-like domain-containing protein</fullName>
    </recommendedName>
</protein>
<dbReference type="PANTHER" id="PTHR34992:SF5">
    <property type="entry name" value="ANCHORED PROTEIN, PUTATIVE (AFU_ORTHOLOGUE AFUA_6G02800)-RELATED"/>
    <property type="match status" value="1"/>
</dbReference>
<proteinExistence type="predicted"/>
<feature type="domain" description="Copper acquisition factor BIM1-like" evidence="11">
    <location>
        <begin position="31"/>
        <end position="193"/>
    </location>
</feature>
<gene>
    <name evidence="12" type="ORF">CLO192961_LOCUS492536</name>
</gene>
<keyword evidence="6" id="KW-0325">Glycoprotein</keyword>
<dbReference type="EMBL" id="CABFNS010001090">
    <property type="protein sequence ID" value="VUC38032.1"/>
    <property type="molecule type" value="Genomic_DNA"/>
</dbReference>
<accession>A0ABY6V2N3</accession>
<evidence type="ECO:0000259" key="11">
    <source>
        <dbReference type="Pfam" id="PF20238"/>
    </source>
</evidence>
<keyword evidence="9" id="KW-0812">Transmembrane</keyword>
<evidence type="ECO:0000256" key="7">
    <source>
        <dbReference type="ARBA" id="ARBA00023288"/>
    </source>
</evidence>
<evidence type="ECO:0000313" key="12">
    <source>
        <dbReference type="EMBL" id="VUC38032.1"/>
    </source>
</evidence>
<feature type="region of interest" description="Disordered" evidence="8">
    <location>
        <begin position="201"/>
        <end position="227"/>
    </location>
</feature>
<evidence type="ECO:0000256" key="8">
    <source>
        <dbReference type="SAM" id="MobiDB-lite"/>
    </source>
</evidence>
<feature type="compositionally biased region" description="Basic and acidic residues" evidence="8">
    <location>
        <begin position="270"/>
        <end position="293"/>
    </location>
</feature>
<keyword evidence="9" id="KW-1133">Transmembrane helix</keyword>
<comment type="caution">
    <text evidence="12">The sequence shown here is derived from an EMBL/GenBank/DDBJ whole genome shotgun (WGS) entry which is preliminary data.</text>
</comment>
<feature type="chain" id="PRO_5045858445" description="Copper acquisition factor BIM1-like domain-containing protein" evidence="10">
    <location>
        <begin position="21"/>
        <end position="300"/>
    </location>
</feature>
<dbReference type="InterPro" id="IPR046530">
    <property type="entry name" value="BIM1-like_dom"/>
</dbReference>
<feature type="region of interest" description="Disordered" evidence="8">
    <location>
        <begin position="270"/>
        <end position="300"/>
    </location>
</feature>
<evidence type="ECO:0000256" key="5">
    <source>
        <dbReference type="ARBA" id="ARBA00023136"/>
    </source>
</evidence>
<evidence type="ECO:0000256" key="3">
    <source>
        <dbReference type="ARBA" id="ARBA00022622"/>
    </source>
</evidence>
<sequence>MAKLTLLVTAVMQLAQPLSATPFSWTKYGSMGPIGFAWPPDRTWSYDTVLDEPCGAPNVGNRTEFPLMKLNGTSIANGAISLQQKQEAYDFQVSITYSSNPSNKSTFFPVTPIQSSLEYTRLCLNLTNLPDDATVGQNATLQLQYTAPWYGYREEESKRHMEANETFYVCADIILVDSAEFLLDEIPSCFNITADYENSDQWPDWPWDNGDGGDDDDGSDQDEAKGGVNGSGISVGAVVGIAVGGFLAVALIAAIVAWGIYLARKGRKARAEKEEENKMSKEEEIAAAKKLDDSDSASLN</sequence>
<feature type="compositionally biased region" description="Acidic residues" evidence="8">
    <location>
        <begin position="211"/>
        <end position="221"/>
    </location>
</feature>
<dbReference type="CDD" id="cd21176">
    <property type="entry name" value="LPMO_auxiliary-like"/>
    <property type="match status" value="1"/>
</dbReference>
<evidence type="ECO:0000313" key="13">
    <source>
        <dbReference type="Proteomes" id="UP000766486"/>
    </source>
</evidence>
<comment type="subcellular location">
    <subcellularLocation>
        <location evidence="1">Cell membrane</location>
        <topology evidence="1">Lipid-anchor</topology>
        <topology evidence="1">GPI-anchor</topology>
    </subcellularLocation>
</comment>
<name>A0ABY6V2N3_BIOOC</name>
<keyword evidence="7" id="KW-0449">Lipoprotein</keyword>
<organism evidence="12 13">
    <name type="scientific">Bionectria ochroleuca</name>
    <name type="common">Gliocladium roseum</name>
    <dbReference type="NCBI Taxonomy" id="29856"/>
    <lineage>
        <taxon>Eukaryota</taxon>
        <taxon>Fungi</taxon>
        <taxon>Dikarya</taxon>
        <taxon>Ascomycota</taxon>
        <taxon>Pezizomycotina</taxon>
        <taxon>Sordariomycetes</taxon>
        <taxon>Hypocreomycetidae</taxon>
        <taxon>Hypocreales</taxon>
        <taxon>Bionectriaceae</taxon>
        <taxon>Clonostachys</taxon>
    </lineage>
</organism>
<keyword evidence="5 9" id="KW-0472">Membrane</keyword>
<evidence type="ECO:0000256" key="9">
    <source>
        <dbReference type="SAM" id="Phobius"/>
    </source>
</evidence>
<dbReference type="Pfam" id="PF20238">
    <property type="entry name" value="BIM1-like_dom"/>
    <property type="match status" value="1"/>
</dbReference>
<evidence type="ECO:0000256" key="4">
    <source>
        <dbReference type="ARBA" id="ARBA00022729"/>
    </source>
</evidence>
<feature type="transmembrane region" description="Helical" evidence="9">
    <location>
        <begin position="237"/>
        <end position="263"/>
    </location>
</feature>
<evidence type="ECO:0000256" key="2">
    <source>
        <dbReference type="ARBA" id="ARBA00022475"/>
    </source>
</evidence>
<evidence type="ECO:0000256" key="1">
    <source>
        <dbReference type="ARBA" id="ARBA00004609"/>
    </source>
</evidence>
<keyword evidence="3" id="KW-0336">GPI-anchor</keyword>
<reference evidence="12 13" key="1">
    <citation type="submission" date="2019-06" db="EMBL/GenBank/DDBJ databases">
        <authorList>
            <person name="Broberg M."/>
        </authorList>
    </citation>
    <scope>NUCLEOTIDE SEQUENCE [LARGE SCALE GENOMIC DNA]</scope>
</reference>
<dbReference type="PANTHER" id="PTHR34992">
    <property type="entry name" value="HYPHAL ANASTAMOSIS-7 PROTEIN"/>
    <property type="match status" value="1"/>
</dbReference>
<dbReference type="Proteomes" id="UP000766486">
    <property type="component" value="Unassembled WGS sequence"/>
</dbReference>
<keyword evidence="4 10" id="KW-0732">Signal</keyword>
<evidence type="ECO:0000256" key="6">
    <source>
        <dbReference type="ARBA" id="ARBA00023180"/>
    </source>
</evidence>
<keyword evidence="13" id="KW-1185">Reference proteome</keyword>
<feature type="signal peptide" evidence="10">
    <location>
        <begin position="1"/>
        <end position="20"/>
    </location>
</feature>
<evidence type="ECO:0000256" key="10">
    <source>
        <dbReference type="SAM" id="SignalP"/>
    </source>
</evidence>
<keyword evidence="2" id="KW-1003">Cell membrane</keyword>
<dbReference type="InterPro" id="IPR046936">
    <property type="entry name" value="BIM1-like"/>
</dbReference>